<gene>
    <name evidence="2" type="ORF">OM076_43660</name>
</gene>
<dbReference type="InterPro" id="IPR005297">
    <property type="entry name" value="Lipoprotein_repeat"/>
</dbReference>
<accession>A0A9X3S6V2</accession>
<evidence type="ECO:0008006" key="4">
    <source>
        <dbReference type="Google" id="ProtNLM"/>
    </source>
</evidence>
<proteinExistence type="predicted"/>
<organism evidence="2 3">
    <name type="scientific">Solirubrobacter ginsenosidimutans</name>
    <dbReference type="NCBI Taxonomy" id="490573"/>
    <lineage>
        <taxon>Bacteria</taxon>
        <taxon>Bacillati</taxon>
        <taxon>Actinomycetota</taxon>
        <taxon>Thermoleophilia</taxon>
        <taxon>Solirubrobacterales</taxon>
        <taxon>Solirubrobacteraceae</taxon>
        <taxon>Solirubrobacter</taxon>
    </lineage>
</organism>
<dbReference type="PROSITE" id="PS51257">
    <property type="entry name" value="PROKAR_LIPOPROTEIN"/>
    <property type="match status" value="1"/>
</dbReference>
<keyword evidence="1" id="KW-0732">Signal</keyword>
<protein>
    <recommendedName>
        <fullName evidence="4">Lipoprotein with Yx(FWY)xxD motif</fullName>
    </recommendedName>
</protein>
<dbReference type="RefSeq" id="WP_270046487.1">
    <property type="nucleotide sequence ID" value="NZ_JAPDOD010000094.1"/>
</dbReference>
<comment type="caution">
    <text evidence="2">The sequence shown here is derived from an EMBL/GenBank/DDBJ whole genome shotgun (WGS) entry which is preliminary data.</text>
</comment>
<dbReference type="Pfam" id="PF03640">
    <property type="entry name" value="Lipoprotein_15"/>
    <property type="match status" value="2"/>
</dbReference>
<dbReference type="Proteomes" id="UP001149140">
    <property type="component" value="Unassembled WGS sequence"/>
</dbReference>
<dbReference type="EMBL" id="JAPDOD010000094">
    <property type="protein sequence ID" value="MDA0167237.1"/>
    <property type="molecule type" value="Genomic_DNA"/>
</dbReference>
<dbReference type="PANTHER" id="PTHR39335">
    <property type="entry name" value="BLL4220 PROTEIN"/>
    <property type="match status" value="1"/>
</dbReference>
<keyword evidence="3" id="KW-1185">Reference proteome</keyword>
<name>A0A9X3S6V2_9ACTN</name>
<evidence type="ECO:0000313" key="3">
    <source>
        <dbReference type="Proteomes" id="UP001149140"/>
    </source>
</evidence>
<feature type="signal peptide" evidence="1">
    <location>
        <begin position="1"/>
        <end position="19"/>
    </location>
</feature>
<sequence length="174" mass="17409">MKLRTASALAALAATLVVAGCGSDSQSDTAPAGAKQSADSSYGYDYGSSKKAESTPAASALTVKAANGMLADAAGRTLYLWEADQGDKSACDGQCAQAWPPLTTDGKPAAGDGIKADLLGTSKRADGTLGVTYAGHPLYYFSGDQAAGDANGKGSDGFGAKWWPVAPDGAAIEH</sequence>
<evidence type="ECO:0000256" key="1">
    <source>
        <dbReference type="SAM" id="SignalP"/>
    </source>
</evidence>
<evidence type="ECO:0000313" key="2">
    <source>
        <dbReference type="EMBL" id="MDA0167237.1"/>
    </source>
</evidence>
<dbReference type="AlphaFoldDB" id="A0A9X3S6V2"/>
<dbReference type="GO" id="GO:0043448">
    <property type="term" value="P:alkane catabolic process"/>
    <property type="evidence" value="ECO:0007669"/>
    <property type="project" value="TreeGrafter"/>
</dbReference>
<dbReference type="PANTHER" id="PTHR39335:SF1">
    <property type="entry name" value="BLL4220 PROTEIN"/>
    <property type="match status" value="1"/>
</dbReference>
<reference evidence="2" key="1">
    <citation type="submission" date="2022-10" db="EMBL/GenBank/DDBJ databases">
        <title>The WGS of Solirubrobacter ginsenosidimutans DSM 21036.</title>
        <authorList>
            <person name="Jiang Z."/>
        </authorList>
    </citation>
    <scope>NUCLEOTIDE SEQUENCE</scope>
    <source>
        <strain evidence="2">DSM 21036</strain>
    </source>
</reference>
<feature type="chain" id="PRO_5040783325" description="Lipoprotein with Yx(FWY)xxD motif" evidence="1">
    <location>
        <begin position="20"/>
        <end position="174"/>
    </location>
</feature>